<dbReference type="CDD" id="cd00293">
    <property type="entry name" value="USP-like"/>
    <property type="match status" value="1"/>
</dbReference>
<organism evidence="3 4">
    <name type="scientific">Sulfitobacter pacificus</name>
    <dbReference type="NCBI Taxonomy" id="1499314"/>
    <lineage>
        <taxon>Bacteria</taxon>
        <taxon>Pseudomonadati</taxon>
        <taxon>Pseudomonadota</taxon>
        <taxon>Alphaproteobacteria</taxon>
        <taxon>Rhodobacterales</taxon>
        <taxon>Roseobacteraceae</taxon>
        <taxon>Sulfitobacter</taxon>
    </lineage>
</organism>
<keyword evidence="4" id="KW-1185">Reference proteome</keyword>
<name>A0ABQ5VGL4_9RHOB</name>
<dbReference type="PRINTS" id="PR01438">
    <property type="entry name" value="UNVRSLSTRESS"/>
</dbReference>
<gene>
    <name evidence="3" type="ORF">GCM10007927_10400</name>
</gene>
<comment type="caution">
    <text evidence="3">The sequence shown here is derived from an EMBL/GenBank/DDBJ whole genome shotgun (WGS) entry which is preliminary data.</text>
</comment>
<dbReference type="SUPFAM" id="SSF52402">
    <property type="entry name" value="Adenine nucleotide alpha hydrolases-like"/>
    <property type="match status" value="2"/>
</dbReference>
<evidence type="ECO:0000259" key="2">
    <source>
        <dbReference type="Pfam" id="PF00582"/>
    </source>
</evidence>
<dbReference type="Pfam" id="PF00582">
    <property type="entry name" value="Usp"/>
    <property type="match status" value="1"/>
</dbReference>
<evidence type="ECO:0000313" key="4">
    <source>
        <dbReference type="Proteomes" id="UP001161388"/>
    </source>
</evidence>
<comment type="similarity">
    <text evidence="1">Belongs to the universal stress protein A family.</text>
</comment>
<dbReference type="RefSeq" id="WP_284371219.1">
    <property type="nucleotide sequence ID" value="NZ_BSNL01000001.1"/>
</dbReference>
<dbReference type="InterPro" id="IPR006016">
    <property type="entry name" value="UspA"/>
</dbReference>
<dbReference type="PANTHER" id="PTHR46268:SF15">
    <property type="entry name" value="UNIVERSAL STRESS PROTEIN HP_0031"/>
    <property type="match status" value="1"/>
</dbReference>
<dbReference type="EMBL" id="BSNL01000001">
    <property type="protein sequence ID" value="GLQ26237.1"/>
    <property type="molecule type" value="Genomic_DNA"/>
</dbReference>
<dbReference type="Proteomes" id="UP001161388">
    <property type="component" value="Unassembled WGS sequence"/>
</dbReference>
<reference evidence="3" key="1">
    <citation type="journal article" date="2014" name="Int. J. Syst. Evol. Microbiol.">
        <title>Complete genome of a new Firmicutes species belonging to the dominant human colonic microbiota ('Ruminococcus bicirculans') reveals two chromosomes and a selective capacity to utilize plant glucans.</title>
        <authorList>
            <consortium name="NISC Comparative Sequencing Program"/>
            <person name="Wegmann U."/>
            <person name="Louis P."/>
            <person name="Goesmann A."/>
            <person name="Henrissat B."/>
            <person name="Duncan S.H."/>
            <person name="Flint H.J."/>
        </authorList>
    </citation>
    <scope>NUCLEOTIDE SEQUENCE</scope>
    <source>
        <strain evidence="3">NBRC 109915</strain>
    </source>
</reference>
<dbReference type="InterPro" id="IPR006015">
    <property type="entry name" value="Universal_stress_UspA"/>
</dbReference>
<evidence type="ECO:0000256" key="1">
    <source>
        <dbReference type="ARBA" id="ARBA00008791"/>
    </source>
</evidence>
<reference evidence="3" key="2">
    <citation type="submission" date="2023-01" db="EMBL/GenBank/DDBJ databases">
        <title>Draft genome sequence of Sulfitobacter pacificus strain NBRC 109915.</title>
        <authorList>
            <person name="Sun Q."/>
            <person name="Mori K."/>
        </authorList>
    </citation>
    <scope>NUCLEOTIDE SEQUENCE</scope>
    <source>
        <strain evidence="3">NBRC 109915</strain>
    </source>
</reference>
<proteinExistence type="inferred from homology"/>
<evidence type="ECO:0000313" key="3">
    <source>
        <dbReference type="EMBL" id="GLQ26237.1"/>
    </source>
</evidence>
<dbReference type="Gene3D" id="3.40.50.12370">
    <property type="match status" value="1"/>
</dbReference>
<dbReference type="PANTHER" id="PTHR46268">
    <property type="entry name" value="STRESS RESPONSE PROTEIN NHAX"/>
    <property type="match status" value="1"/>
</dbReference>
<protein>
    <submittedName>
        <fullName evidence="3">Universal stress protein</fullName>
    </submittedName>
</protein>
<feature type="domain" description="UspA" evidence="2">
    <location>
        <begin position="157"/>
        <end position="278"/>
    </location>
</feature>
<accession>A0ABQ5VGL4</accession>
<sequence>MSIQTVTTIITEIDQAPGQLEAAIGTARALDAHLHVLALAIGFDQTAMMGAALDPIPMGLGVEESLERAKALGNLATAQLADEDIRWHVEPIVGSGASSATEIARHTRFSDLVVQHRINSTGDQDRTRRLAETILFEAGVPLLLLPEEAQVTAPPSKILVSWDESATALRAARQALPLLTKASYVHVVMVDPPKDAPDRSDPGGAFAQYLSRQGIKCELSVCNQSDGSVAATLERRATELGCGMMVMGAYGRSRLREAIFGGTTRSILTDATVPVFMAH</sequence>